<feature type="transmembrane region" description="Helical" evidence="6">
    <location>
        <begin position="204"/>
        <end position="224"/>
    </location>
</feature>
<feature type="transmembrane region" description="Helical" evidence="6">
    <location>
        <begin position="82"/>
        <end position="103"/>
    </location>
</feature>
<dbReference type="EMBL" id="MBFR01000048">
    <property type="protein sequence ID" value="PVU95724.1"/>
    <property type="molecule type" value="Genomic_DNA"/>
</dbReference>
<name>A0A2T9YTX2_9FUNG</name>
<evidence type="ECO:0000256" key="2">
    <source>
        <dbReference type="ARBA" id="ARBA00022448"/>
    </source>
</evidence>
<dbReference type="Pfam" id="PF07690">
    <property type="entry name" value="MFS_1"/>
    <property type="match status" value="1"/>
</dbReference>
<dbReference type="FunFam" id="1.20.1250.20:FF:000018">
    <property type="entry name" value="MFS transporter permease"/>
    <property type="match status" value="1"/>
</dbReference>
<feature type="transmembrane region" description="Helical" evidence="6">
    <location>
        <begin position="337"/>
        <end position="356"/>
    </location>
</feature>
<feature type="transmembrane region" description="Helical" evidence="6">
    <location>
        <begin position="427"/>
        <end position="448"/>
    </location>
</feature>
<protein>
    <recommendedName>
        <fullName evidence="7">Major facilitator superfamily (MFS) profile domain-containing protein</fullName>
    </recommendedName>
</protein>
<dbReference type="InterPro" id="IPR011701">
    <property type="entry name" value="MFS"/>
</dbReference>
<dbReference type="PROSITE" id="PS50850">
    <property type="entry name" value="MFS"/>
    <property type="match status" value="1"/>
</dbReference>
<dbReference type="GO" id="GO:0016020">
    <property type="term" value="C:membrane"/>
    <property type="evidence" value="ECO:0007669"/>
    <property type="project" value="UniProtKB-SubCell"/>
</dbReference>
<feature type="transmembrane region" description="Helical" evidence="6">
    <location>
        <begin position="362"/>
        <end position="383"/>
    </location>
</feature>
<dbReference type="STRING" id="133385.A0A2T9YTX2"/>
<evidence type="ECO:0000259" key="7">
    <source>
        <dbReference type="PROSITE" id="PS50850"/>
    </source>
</evidence>
<feature type="domain" description="Major facilitator superfamily (MFS) profile" evidence="7">
    <location>
        <begin position="44"/>
        <end position="453"/>
    </location>
</feature>
<evidence type="ECO:0000256" key="4">
    <source>
        <dbReference type="ARBA" id="ARBA00022989"/>
    </source>
</evidence>
<dbReference type="PANTHER" id="PTHR43791:SF46">
    <property type="entry name" value="MAJOR FACILITATOR SUPERFAMILY (MFS) PROFILE DOMAIN-CONTAINING PROTEIN-RELATED"/>
    <property type="match status" value="1"/>
</dbReference>
<dbReference type="GO" id="GO:0022857">
    <property type="term" value="F:transmembrane transporter activity"/>
    <property type="evidence" value="ECO:0007669"/>
    <property type="project" value="InterPro"/>
</dbReference>
<dbReference type="InterPro" id="IPR036259">
    <property type="entry name" value="MFS_trans_sf"/>
</dbReference>
<organism evidence="8 9">
    <name type="scientific">Smittium simulii</name>
    <dbReference type="NCBI Taxonomy" id="133385"/>
    <lineage>
        <taxon>Eukaryota</taxon>
        <taxon>Fungi</taxon>
        <taxon>Fungi incertae sedis</taxon>
        <taxon>Zoopagomycota</taxon>
        <taxon>Kickxellomycotina</taxon>
        <taxon>Harpellomycetes</taxon>
        <taxon>Harpellales</taxon>
        <taxon>Legeriomycetaceae</taxon>
        <taxon>Smittium</taxon>
    </lineage>
</organism>
<feature type="transmembrane region" description="Helical" evidence="6">
    <location>
        <begin position="270"/>
        <end position="292"/>
    </location>
</feature>
<accession>A0A2T9YTX2</accession>
<dbReference type="Proteomes" id="UP000245383">
    <property type="component" value="Unassembled WGS sequence"/>
</dbReference>
<dbReference type="SUPFAM" id="SSF103473">
    <property type="entry name" value="MFS general substrate transporter"/>
    <property type="match status" value="1"/>
</dbReference>
<keyword evidence="4 6" id="KW-1133">Transmembrane helix</keyword>
<evidence type="ECO:0000256" key="6">
    <source>
        <dbReference type="SAM" id="Phobius"/>
    </source>
</evidence>
<feature type="transmembrane region" description="Helical" evidence="6">
    <location>
        <begin position="312"/>
        <end position="330"/>
    </location>
</feature>
<dbReference type="AlphaFoldDB" id="A0A2T9YTX2"/>
<keyword evidence="5 6" id="KW-0472">Membrane</keyword>
<dbReference type="PANTHER" id="PTHR43791">
    <property type="entry name" value="PERMEASE-RELATED"/>
    <property type="match status" value="1"/>
</dbReference>
<dbReference type="InterPro" id="IPR020846">
    <property type="entry name" value="MFS_dom"/>
</dbReference>
<keyword evidence="9" id="KW-1185">Reference proteome</keyword>
<evidence type="ECO:0000313" key="8">
    <source>
        <dbReference type="EMBL" id="PVU95724.1"/>
    </source>
</evidence>
<feature type="transmembrane region" description="Helical" evidence="6">
    <location>
        <begin position="42"/>
        <end position="62"/>
    </location>
</feature>
<evidence type="ECO:0000256" key="5">
    <source>
        <dbReference type="ARBA" id="ARBA00023136"/>
    </source>
</evidence>
<proteinExistence type="predicted"/>
<feature type="transmembrane region" description="Helical" evidence="6">
    <location>
        <begin position="172"/>
        <end position="192"/>
    </location>
</feature>
<gene>
    <name evidence="8" type="ORF">BB561_001641</name>
</gene>
<evidence type="ECO:0000313" key="9">
    <source>
        <dbReference type="Proteomes" id="UP000245383"/>
    </source>
</evidence>
<dbReference type="OrthoDB" id="2250022at2759"/>
<dbReference type="Gene3D" id="1.20.1250.20">
    <property type="entry name" value="MFS general substrate transporter like domains"/>
    <property type="match status" value="2"/>
</dbReference>
<keyword evidence="3 6" id="KW-0812">Transmembrane</keyword>
<feature type="transmembrane region" description="Helical" evidence="6">
    <location>
        <begin position="395"/>
        <end position="415"/>
    </location>
</feature>
<evidence type="ECO:0000256" key="1">
    <source>
        <dbReference type="ARBA" id="ARBA00004141"/>
    </source>
</evidence>
<evidence type="ECO:0000256" key="3">
    <source>
        <dbReference type="ARBA" id="ARBA00022692"/>
    </source>
</evidence>
<comment type="subcellular location">
    <subcellularLocation>
        <location evidence="1">Membrane</location>
        <topology evidence="1">Multi-pass membrane protein</topology>
    </subcellularLocation>
</comment>
<feature type="transmembrane region" description="Helical" evidence="6">
    <location>
        <begin position="110"/>
        <end position="128"/>
    </location>
</feature>
<comment type="caution">
    <text evidence="8">The sequence shown here is derived from an EMBL/GenBank/DDBJ whole genome shotgun (WGS) entry which is preliminary data.</text>
</comment>
<sequence length="484" mass="54069">MTSKLKSLESNEKFDINAQRTLLSLSHDEENIRKSYLRKTDLRVLPVIVLLYFASSLDRGNIGTATLNGLVEYLRLSSTDQGNVVALFTICYIAFEAPANMLLKKTKPRYWFTFIVTAWSLSTLYLAYAPNAALFIMGRCLLGVFEAGFTPGIVAYLPYWYTREELGSRMSVFFMALPISGMVGGPIAAKLVQTQILNLQRYQGIFFVEGIVTTAIGILTFFIMHDYPDTAKFYTPAEKELMTHRITLDQGLASKAKISRKQSFNALLDWKIYVFSLVGFGPNNCLALLGYFGPTIIASMGYSKTTATYMAGIPYACGIFSMFIVLRYINRIQLWKLYLICIPSNILGASLTAYALKPELRLFGLCLVGVGTCPITPVGMTWMSTNAGSVSKRMISTAIFTTITGLAGFISPYIFTSKYAPKYAIGHGFNIIMLCISLGCALFLAYYFKKENARRDANPVDVSHLSLEELQAMNDRNPMFRYKL</sequence>
<keyword evidence="2" id="KW-0813">Transport</keyword>
<reference evidence="8 9" key="1">
    <citation type="journal article" date="2018" name="MBio">
        <title>Comparative Genomics Reveals the Core Gene Toolbox for the Fungus-Insect Symbiosis.</title>
        <authorList>
            <person name="Wang Y."/>
            <person name="Stata M."/>
            <person name="Wang W."/>
            <person name="Stajich J.E."/>
            <person name="White M.M."/>
            <person name="Moncalvo J.M."/>
        </authorList>
    </citation>
    <scope>NUCLEOTIDE SEQUENCE [LARGE SCALE GENOMIC DNA]</scope>
    <source>
        <strain evidence="8 9">SWE-8-4</strain>
    </source>
</reference>
<feature type="transmembrane region" description="Helical" evidence="6">
    <location>
        <begin position="134"/>
        <end position="160"/>
    </location>
</feature>